<evidence type="ECO:0000256" key="2">
    <source>
        <dbReference type="ARBA" id="ARBA00007362"/>
    </source>
</evidence>
<keyword evidence="5 6" id="KW-0472">Membrane</keyword>
<keyword evidence="3 6" id="KW-0812">Transmembrane</keyword>
<feature type="transmembrane region" description="Helical" evidence="6">
    <location>
        <begin position="90"/>
        <end position="109"/>
    </location>
</feature>
<evidence type="ECO:0000313" key="8">
    <source>
        <dbReference type="EMBL" id="QTH72071.1"/>
    </source>
</evidence>
<gene>
    <name evidence="8" type="ORF">J5O05_04020</name>
</gene>
<feature type="transmembrane region" description="Helical" evidence="6">
    <location>
        <begin position="66"/>
        <end position="84"/>
    </location>
</feature>
<feature type="domain" description="EamA" evidence="7">
    <location>
        <begin position="148"/>
        <end position="280"/>
    </location>
</feature>
<dbReference type="SUPFAM" id="SSF103481">
    <property type="entry name" value="Multidrug resistance efflux transporter EmrE"/>
    <property type="match status" value="2"/>
</dbReference>
<evidence type="ECO:0000256" key="4">
    <source>
        <dbReference type="ARBA" id="ARBA00022989"/>
    </source>
</evidence>
<reference evidence="8" key="1">
    <citation type="submission" date="2021-03" db="EMBL/GenBank/DDBJ databases">
        <title>Complete Genome of Pseudoalteromonas xiamenensis STKMTI.2, a new potential marine bacterium producing anti-Vibrio compounds.</title>
        <authorList>
            <person name="Handayani D.P."/>
            <person name="Isnansetyo A."/>
            <person name="Istiqomah I."/>
            <person name="Jumina J."/>
        </authorList>
    </citation>
    <scope>NUCLEOTIDE SEQUENCE</scope>
    <source>
        <strain evidence="8">STKMTI.2</strain>
    </source>
</reference>
<dbReference type="RefSeq" id="WP_208843693.1">
    <property type="nucleotide sequence ID" value="NZ_CP072133.1"/>
</dbReference>
<dbReference type="PANTHER" id="PTHR32322">
    <property type="entry name" value="INNER MEMBRANE TRANSPORTER"/>
    <property type="match status" value="1"/>
</dbReference>
<dbReference type="KEGG" id="pxi:J5O05_04020"/>
<evidence type="ECO:0000259" key="7">
    <source>
        <dbReference type="Pfam" id="PF00892"/>
    </source>
</evidence>
<evidence type="ECO:0000256" key="3">
    <source>
        <dbReference type="ARBA" id="ARBA00022692"/>
    </source>
</evidence>
<organism evidence="8 9">
    <name type="scientific">Pseudoalteromonas xiamenensis</name>
    <dbReference type="NCBI Taxonomy" id="882626"/>
    <lineage>
        <taxon>Bacteria</taxon>
        <taxon>Pseudomonadati</taxon>
        <taxon>Pseudomonadota</taxon>
        <taxon>Gammaproteobacteria</taxon>
        <taxon>Alteromonadales</taxon>
        <taxon>Pseudoalteromonadaceae</taxon>
        <taxon>Pseudoalteromonas</taxon>
    </lineage>
</organism>
<dbReference type="PANTHER" id="PTHR32322:SF2">
    <property type="entry name" value="EAMA DOMAIN-CONTAINING PROTEIN"/>
    <property type="match status" value="1"/>
</dbReference>
<feature type="transmembrane region" description="Helical" evidence="6">
    <location>
        <begin position="121"/>
        <end position="139"/>
    </location>
</feature>
<keyword evidence="4 6" id="KW-1133">Transmembrane helix</keyword>
<keyword evidence="9" id="KW-1185">Reference proteome</keyword>
<dbReference type="Pfam" id="PF00892">
    <property type="entry name" value="EamA"/>
    <property type="match status" value="2"/>
</dbReference>
<proteinExistence type="inferred from homology"/>
<evidence type="ECO:0000313" key="9">
    <source>
        <dbReference type="Proteomes" id="UP000664904"/>
    </source>
</evidence>
<feature type="transmembrane region" description="Helical" evidence="6">
    <location>
        <begin position="145"/>
        <end position="166"/>
    </location>
</feature>
<feature type="transmembrane region" description="Helical" evidence="6">
    <location>
        <begin position="34"/>
        <end position="54"/>
    </location>
</feature>
<dbReference type="InterPro" id="IPR000620">
    <property type="entry name" value="EamA_dom"/>
</dbReference>
<dbReference type="AlphaFoldDB" id="A0A975HLG4"/>
<feature type="transmembrane region" description="Helical" evidence="6">
    <location>
        <begin position="264"/>
        <end position="282"/>
    </location>
</feature>
<sequence length="302" mass="32833">MSVRISYLFVILVWSTTPLGIVWSSETISPTLSVFLRMVIALILAAFFVAFANIRVPWTRLSCLQYLYSAFGIVGGMLLSYLAAQTVPSGVISLVFGLAPFFSGILGYKLLGEAKFTPVKIVALGLALVGLYLICVAQLQELEIAPAGLIYVFLAVCSFSLSGVLIKRVPVIVHPMATTFGALVFVTPILATVWWFADGHFEPQLWETKSIWATVYLGVFGSLLGFLAYFHVLQKLPAGTVALTTLITPGFAISLGAWLNNEQLTATLLVGAVIVLSSLGLFQFGDKWLGKKPLFKQKEMVK</sequence>
<accession>A0A975HLG4</accession>
<feature type="transmembrane region" description="Helical" evidence="6">
    <location>
        <begin position="178"/>
        <end position="197"/>
    </location>
</feature>
<dbReference type="InterPro" id="IPR037185">
    <property type="entry name" value="EmrE-like"/>
</dbReference>
<protein>
    <submittedName>
        <fullName evidence="8">DMT family transporter</fullName>
    </submittedName>
</protein>
<feature type="transmembrane region" description="Helical" evidence="6">
    <location>
        <begin position="236"/>
        <end position="258"/>
    </location>
</feature>
<dbReference type="Proteomes" id="UP000664904">
    <property type="component" value="Chromosome"/>
</dbReference>
<feature type="transmembrane region" description="Helical" evidence="6">
    <location>
        <begin position="209"/>
        <end position="229"/>
    </location>
</feature>
<evidence type="ECO:0000256" key="6">
    <source>
        <dbReference type="SAM" id="Phobius"/>
    </source>
</evidence>
<dbReference type="InterPro" id="IPR050638">
    <property type="entry name" value="AA-Vitamin_Transporters"/>
</dbReference>
<feature type="domain" description="EamA" evidence="7">
    <location>
        <begin position="8"/>
        <end position="134"/>
    </location>
</feature>
<comment type="similarity">
    <text evidence="2">Belongs to the EamA transporter family.</text>
</comment>
<evidence type="ECO:0000256" key="5">
    <source>
        <dbReference type="ARBA" id="ARBA00023136"/>
    </source>
</evidence>
<evidence type="ECO:0000256" key="1">
    <source>
        <dbReference type="ARBA" id="ARBA00004141"/>
    </source>
</evidence>
<name>A0A975HLG4_9GAMM</name>
<dbReference type="EMBL" id="CP072133">
    <property type="protein sequence ID" value="QTH72071.1"/>
    <property type="molecule type" value="Genomic_DNA"/>
</dbReference>
<dbReference type="GO" id="GO:0016020">
    <property type="term" value="C:membrane"/>
    <property type="evidence" value="ECO:0007669"/>
    <property type="project" value="UniProtKB-SubCell"/>
</dbReference>
<comment type="subcellular location">
    <subcellularLocation>
        <location evidence="1">Membrane</location>
        <topology evidence="1">Multi-pass membrane protein</topology>
    </subcellularLocation>
</comment>